<name>A0A177CHB0_9PLEO</name>
<reference evidence="1 2" key="1">
    <citation type="submission" date="2016-05" db="EMBL/GenBank/DDBJ databases">
        <title>Comparative analysis of secretome profiles of manganese(II)-oxidizing ascomycete fungi.</title>
        <authorList>
            <consortium name="DOE Joint Genome Institute"/>
            <person name="Zeiner C.A."/>
            <person name="Purvine S.O."/>
            <person name="Zink E.M."/>
            <person name="Wu S."/>
            <person name="Pasa-Tolic L."/>
            <person name="Chaput D.L."/>
            <person name="Haridas S."/>
            <person name="Grigoriev I.V."/>
            <person name="Santelli C.M."/>
            <person name="Hansel C.M."/>
        </authorList>
    </citation>
    <scope>NUCLEOTIDE SEQUENCE [LARGE SCALE GENOMIC DNA]</scope>
    <source>
        <strain evidence="1 2">AP3s5-JAC2a</strain>
    </source>
</reference>
<evidence type="ECO:0000313" key="2">
    <source>
        <dbReference type="Proteomes" id="UP000077069"/>
    </source>
</evidence>
<dbReference type="InParanoid" id="A0A177CHB0"/>
<dbReference type="AlphaFoldDB" id="A0A177CHB0"/>
<accession>A0A177CHB0</accession>
<dbReference type="EMBL" id="KV441551">
    <property type="protein sequence ID" value="OAG06963.1"/>
    <property type="molecule type" value="Genomic_DNA"/>
</dbReference>
<proteinExistence type="predicted"/>
<dbReference type="Proteomes" id="UP000077069">
    <property type="component" value="Unassembled WGS sequence"/>
</dbReference>
<dbReference type="GeneID" id="28770438"/>
<evidence type="ECO:0000313" key="1">
    <source>
        <dbReference type="EMBL" id="OAG06963.1"/>
    </source>
</evidence>
<organism evidence="1 2">
    <name type="scientific">Paraphaeosphaeria sporulosa</name>
    <dbReference type="NCBI Taxonomy" id="1460663"/>
    <lineage>
        <taxon>Eukaryota</taxon>
        <taxon>Fungi</taxon>
        <taxon>Dikarya</taxon>
        <taxon>Ascomycota</taxon>
        <taxon>Pezizomycotina</taxon>
        <taxon>Dothideomycetes</taxon>
        <taxon>Pleosporomycetidae</taxon>
        <taxon>Pleosporales</taxon>
        <taxon>Massarineae</taxon>
        <taxon>Didymosphaeriaceae</taxon>
        <taxon>Paraphaeosphaeria</taxon>
    </lineage>
</organism>
<gene>
    <name evidence="1" type="ORF">CC84DRAFT_631896</name>
</gene>
<sequence length="155" mass="17307">MHSKMPPGRISSLHRRAESECGPVQQERRRWRWRWRLLCVPSNHVGLAVLEGAGQIHGHNACGSCGEGSRFRRGGRVCGLCRETARMLRSCIPVLVRTRHALTRCHVLLHPPSPAPPQAAAAQCKKGDDTWPDRGLLKSQYRALPRVGLRPRCSA</sequence>
<protein>
    <submittedName>
        <fullName evidence="1">Uncharacterized protein</fullName>
    </submittedName>
</protein>
<dbReference type="RefSeq" id="XP_018037328.1">
    <property type="nucleotide sequence ID" value="XM_018186952.1"/>
</dbReference>
<keyword evidence="2" id="KW-1185">Reference proteome</keyword>